<reference evidence="1 2" key="1">
    <citation type="submission" date="2019-03" db="EMBL/GenBank/DDBJ databases">
        <title>Genomic Encyclopedia of Type Strains, Phase III (KMG-III): the genomes of soil and plant-associated and newly described type strains.</title>
        <authorList>
            <person name="Whitman W."/>
        </authorList>
    </citation>
    <scope>NUCLEOTIDE SEQUENCE [LARGE SCALE GENOMIC DNA]</scope>
    <source>
        <strain evidence="1 2">VKM Ac-2527</strain>
    </source>
</reference>
<dbReference type="EMBL" id="SNWQ01000056">
    <property type="protein sequence ID" value="TDO27523.1"/>
    <property type="molecule type" value="Genomic_DNA"/>
</dbReference>
<keyword evidence="2" id="KW-1185">Reference proteome</keyword>
<protein>
    <submittedName>
        <fullName evidence="1">Uncharacterized protein</fullName>
    </submittedName>
</protein>
<gene>
    <name evidence="1" type="ORF">EV643_1567</name>
</gene>
<dbReference type="Proteomes" id="UP000295388">
    <property type="component" value="Unassembled WGS sequence"/>
</dbReference>
<sequence>MVLYCVAMSVVDMSTTARLMPILIWLGRGCDTVAMGNLPPGLAGAVQLELARAAERLPGDRGSRAGRD</sequence>
<comment type="caution">
    <text evidence="1">The sequence shown here is derived from an EMBL/GenBank/DDBJ whole genome shotgun (WGS) entry which is preliminary data.</text>
</comment>
<accession>A0A4R6IXP0</accession>
<organism evidence="1 2">
    <name type="scientific">Kribbella caucasensis</name>
    <dbReference type="NCBI Taxonomy" id="2512215"/>
    <lineage>
        <taxon>Bacteria</taxon>
        <taxon>Bacillati</taxon>
        <taxon>Actinomycetota</taxon>
        <taxon>Actinomycetes</taxon>
        <taxon>Propionibacteriales</taxon>
        <taxon>Kribbellaceae</taxon>
        <taxon>Kribbella</taxon>
    </lineage>
</organism>
<name>A0A4R6IXP0_9ACTN</name>
<proteinExistence type="predicted"/>
<evidence type="ECO:0000313" key="1">
    <source>
        <dbReference type="EMBL" id="TDO27523.1"/>
    </source>
</evidence>
<evidence type="ECO:0000313" key="2">
    <source>
        <dbReference type="Proteomes" id="UP000295388"/>
    </source>
</evidence>
<dbReference type="AlphaFoldDB" id="A0A4R6IXP0"/>